<dbReference type="AlphaFoldDB" id="A0A5N5F1K1"/>
<evidence type="ECO:0000313" key="1">
    <source>
        <dbReference type="EMBL" id="KAB2596847.1"/>
    </source>
</evidence>
<proteinExistence type="predicted"/>
<accession>A0A5N5F1K1</accession>
<reference evidence="1 2" key="3">
    <citation type="submission" date="2019-11" db="EMBL/GenBank/DDBJ databases">
        <title>A de novo genome assembly of a pear dwarfing rootstock.</title>
        <authorList>
            <person name="Wang F."/>
            <person name="Wang J."/>
            <person name="Li S."/>
            <person name="Zhang Y."/>
            <person name="Fang M."/>
            <person name="Ma L."/>
            <person name="Zhao Y."/>
            <person name="Jiang S."/>
        </authorList>
    </citation>
    <scope>NUCLEOTIDE SEQUENCE [LARGE SCALE GENOMIC DNA]</scope>
    <source>
        <strain evidence="1">S2</strain>
        <tissue evidence="1">Leaf</tissue>
    </source>
</reference>
<reference evidence="2" key="2">
    <citation type="submission" date="2019-10" db="EMBL/GenBank/DDBJ databases">
        <title>A de novo genome assembly of a pear dwarfing rootstock.</title>
        <authorList>
            <person name="Wang F."/>
            <person name="Wang J."/>
            <person name="Li S."/>
            <person name="Zhang Y."/>
            <person name="Fang M."/>
            <person name="Ma L."/>
            <person name="Zhao Y."/>
            <person name="Jiang S."/>
        </authorList>
    </citation>
    <scope>NUCLEOTIDE SEQUENCE [LARGE SCALE GENOMIC DNA]</scope>
</reference>
<sequence length="66" mass="7684">MVPRRAYEQRTALTRSSVTMSRSTWKENRYFPDVVFQLQACIFQQGAASYLSRLNFGSDRTEGLYP</sequence>
<name>A0A5N5F1K1_9ROSA</name>
<protein>
    <submittedName>
        <fullName evidence="1">U-box domain-containing protein 43-like</fullName>
    </submittedName>
</protein>
<comment type="caution">
    <text evidence="1">The sequence shown here is derived from an EMBL/GenBank/DDBJ whole genome shotgun (WGS) entry which is preliminary data.</text>
</comment>
<gene>
    <name evidence="1" type="ORF">D8674_032297</name>
</gene>
<dbReference type="Proteomes" id="UP000327157">
    <property type="component" value="Chromosome 7"/>
</dbReference>
<reference evidence="1 2" key="1">
    <citation type="submission" date="2019-09" db="EMBL/GenBank/DDBJ databases">
        <authorList>
            <person name="Ou C."/>
        </authorList>
    </citation>
    <scope>NUCLEOTIDE SEQUENCE [LARGE SCALE GENOMIC DNA]</scope>
    <source>
        <strain evidence="1">S2</strain>
        <tissue evidence="1">Leaf</tissue>
    </source>
</reference>
<evidence type="ECO:0000313" key="2">
    <source>
        <dbReference type="Proteomes" id="UP000327157"/>
    </source>
</evidence>
<dbReference type="EMBL" id="SMOL01000781">
    <property type="protein sequence ID" value="KAB2596847.1"/>
    <property type="molecule type" value="Genomic_DNA"/>
</dbReference>
<organism evidence="1 2">
    <name type="scientific">Pyrus ussuriensis x Pyrus communis</name>
    <dbReference type="NCBI Taxonomy" id="2448454"/>
    <lineage>
        <taxon>Eukaryota</taxon>
        <taxon>Viridiplantae</taxon>
        <taxon>Streptophyta</taxon>
        <taxon>Embryophyta</taxon>
        <taxon>Tracheophyta</taxon>
        <taxon>Spermatophyta</taxon>
        <taxon>Magnoliopsida</taxon>
        <taxon>eudicotyledons</taxon>
        <taxon>Gunneridae</taxon>
        <taxon>Pentapetalae</taxon>
        <taxon>rosids</taxon>
        <taxon>fabids</taxon>
        <taxon>Rosales</taxon>
        <taxon>Rosaceae</taxon>
        <taxon>Amygdaloideae</taxon>
        <taxon>Maleae</taxon>
        <taxon>Pyrus</taxon>
    </lineage>
</organism>
<keyword evidence="2" id="KW-1185">Reference proteome</keyword>